<dbReference type="EMBL" id="JBCGBO010000006">
    <property type="protein sequence ID" value="KAK9193014.1"/>
    <property type="molecule type" value="Genomic_DNA"/>
</dbReference>
<name>A0AAP0M599_9ROSI</name>
<dbReference type="GO" id="GO:0005634">
    <property type="term" value="C:nucleus"/>
    <property type="evidence" value="ECO:0007669"/>
    <property type="project" value="UniProtKB-SubCell"/>
</dbReference>
<gene>
    <name evidence="7" type="ORF">WN944_003710</name>
</gene>
<keyword evidence="3" id="KW-0238">DNA-binding</keyword>
<keyword evidence="8" id="KW-1185">Reference proteome</keyword>
<keyword evidence="2" id="KW-0805">Transcription regulation</keyword>
<proteinExistence type="predicted"/>
<dbReference type="SUPFAM" id="SSF101941">
    <property type="entry name" value="NAC domain"/>
    <property type="match status" value="1"/>
</dbReference>
<dbReference type="GO" id="GO:0003677">
    <property type="term" value="F:DNA binding"/>
    <property type="evidence" value="ECO:0007669"/>
    <property type="project" value="UniProtKB-KW"/>
</dbReference>
<dbReference type="PANTHER" id="PTHR31719:SF121">
    <property type="entry name" value="NAC TRANSCRIPTION FACTOR-LIKE PROTEIN"/>
    <property type="match status" value="1"/>
</dbReference>
<reference evidence="7 8" key="1">
    <citation type="submission" date="2024-05" db="EMBL/GenBank/DDBJ databases">
        <title>Haplotype-resolved chromosome-level genome assembly of Huyou (Citrus changshanensis).</title>
        <authorList>
            <person name="Miao C."/>
            <person name="Chen W."/>
            <person name="Wu Y."/>
            <person name="Wang L."/>
            <person name="Zhao S."/>
            <person name="Grierson D."/>
            <person name="Xu C."/>
            <person name="Chen K."/>
        </authorList>
    </citation>
    <scope>NUCLEOTIDE SEQUENCE [LARGE SCALE GENOMIC DNA]</scope>
    <source>
        <strain evidence="7">01-14</strain>
        <tissue evidence="7">Leaf</tissue>
    </source>
</reference>
<dbReference type="PANTHER" id="PTHR31719">
    <property type="entry name" value="NAC TRANSCRIPTION FACTOR 56"/>
    <property type="match status" value="1"/>
</dbReference>
<evidence type="ECO:0000256" key="1">
    <source>
        <dbReference type="ARBA" id="ARBA00004123"/>
    </source>
</evidence>
<sequence>MSYSMEKNNKLAAPPHIQLPPGFRFHPSDEELIVHYLTNKVASIPLPASIIAEIDLYKYNPWDLPRKALFGEEEWYFFTPRDRKYPNGARPNRAAASGFWKATGTDKPILTSFGTKSIGVKKALVFYEGRPPKGYKTDWIMHEYRLPDTIAWTPNRKGSMRLDDWVLCRVRQKSINSRKAWDDRNGYSYEAAPGFISKVNELRHMNNTNPNVEMVKSYLYNDCSMLPYIFAYRDFTSCCIDTDSNISFRGGDKSCLAAHDEDSLFNPLKRIELMEKNQQDDCVPPSKKIKEGYVHKEEEIILSVSNESIGETNIYETDHSEGNNFSHGHHQWSRIMQYHQELNNLVFTGK</sequence>
<dbReference type="Gene3D" id="2.170.150.80">
    <property type="entry name" value="NAC domain"/>
    <property type="match status" value="1"/>
</dbReference>
<evidence type="ECO:0000313" key="7">
    <source>
        <dbReference type="EMBL" id="KAK9193014.1"/>
    </source>
</evidence>
<protein>
    <recommendedName>
        <fullName evidence="6">NAC domain-containing protein</fullName>
    </recommendedName>
</protein>
<evidence type="ECO:0000259" key="6">
    <source>
        <dbReference type="PROSITE" id="PS51005"/>
    </source>
</evidence>
<dbReference type="InterPro" id="IPR036093">
    <property type="entry name" value="NAC_dom_sf"/>
</dbReference>
<dbReference type="Pfam" id="PF02365">
    <property type="entry name" value="NAM"/>
    <property type="match status" value="1"/>
</dbReference>
<keyword evidence="4" id="KW-0804">Transcription</keyword>
<dbReference type="FunFam" id="2.170.150.80:FF:000008">
    <property type="entry name" value="NAC domain-containing protein 72-like"/>
    <property type="match status" value="1"/>
</dbReference>
<comment type="caution">
    <text evidence="7">The sequence shown here is derived from an EMBL/GenBank/DDBJ whole genome shotgun (WGS) entry which is preliminary data.</text>
</comment>
<evidence type="ECO:0000256" key="5">
    <source>
        <dbReference type="ARBA" id="ARBA00023242"/>
    </source>
</evidence>
<comment type="subcellular location">
    <subcellularLocation>
        <location evidence="1">Nucleus</location>
    </subcellularLocation>
</comment>
<dbReference type="AlphaFoldDB" id="A0AAP0M599"/>
<evidence type="ECO:0000256" key="2">
    <source>
        <dbReference type="ARBA" id="ARBA00023015"/>
    </source>
</evidence>
<dbReference type="InterPro" id="IPR003441">
    <property type="entry name" value="NAC-dom"/>
</dbReference>
<accession>A0AAP0M599</accession>
<dbReference type="PROSITE" id="PS51005">
    <property type="entry name" value="NAC"/>
    <property type="match status" value="1"/>
</dbReference>
<evidence type="ECO:0000256" key="3">
    <source>
        <dbReference type="ARBA" id="ARBA00023125"/>
    </source>
</evidence>
<organism evidence="7 8">
    <name type="scientific">Citrus x changshan-huyou</name>
    <dbReference type="NCBI Taxonomy" id="2935761"/>
    <lineage>
        <taxon>Eukaryota</taxon>
        <taxon>Viridiplantae</taxon>
        <taxon>Streptophyta</taxon>
        <taxon>Embryophyta</taxon>
        <taxon>Tracheophyta</taxon>
        <taxon>Spermatophyta</taxon>
        <taxon>Magnoliopsida</taxon>
        <taxon>eudicotyledons</taxon>
        <taxon>Gunneridae</taxon>
        <taxon>Pentapetalae</taxon>
        <taxon>rosids</taxon>
        <taxon>malvids</taxon>
        <taxon>Sapindales</taxon>
        <taxon>Rutaceae</taxon>
        <taxon>Aurantioideae</taxon>
        <taxon>Citrus</taxon>
    </lineage>
</organism>
<evidence type="ECO:0000313" key="8">
    <source>
        <dbReference type="Proteomes" id="UP001428341"/>
    </source>
</evidence>
<feature type="domain" description="NAC" evidence="6">
    <location>
        <begin position="19"/>
        <end position="173"/>
    </location>
</feature>
<keyword evidence="5" id="KW-0539">Nucleus</keyword>
<dbReference type="Proteomes" id="UP001428341">
    <property type="component" value="Unassembled WGS sequence"/>
</dbReference>
<dbReference type="GO" id="GO:0006355">
    <property type="term" value="P:regulation of DNA-templated transcription"/>
    <property type="evidence" value="ECO:0007669"/>
    <property type="project" value="InterPro"/>
</dbReference>
<evidence type="ECO:0000256" key="4">
    <source>
        <dbReference type="ARBA" id="ARBA00023163"/>
    </source>
</evidence>